<dbReference type="AlphaFoldDB" id="A0A140GRP9"/>
<gene>
    <name evidence="1" type="ORF">JFP838_pA0292</name>
</gene>
<reference evidence="1 2" key="1">
    <citation type="journal article" date="2016" name="PLoS ONE">
        <title>Plasmid Characterization and Chromosome Analysis of Two netF+ Clostridium perfringens Isolates Associated with Foal and Canine Necrotizing Enteritis.</title>
        <authorList>
            <person name="Mehdizadeh Gohari I."/>
            <person name="Kropinski A.M."/>
            <person name="Weese S.J."/>
            <person name="Parreira V.R."/>
            <person name="Whitehead A.E."/>
            <person name="Boerlin P."/>
            <person name="Prescott J.F."/>
        </authorList>
    </citation>
    <scope>NUCLEOTIDE SEQUENCE [LARGE SCALE GENOMIC DNA]</scope>
    <source>
        <strain evidence="1 2">JP838</strain>
        <plasmid evidence="2">Plasmid pJFP838A</plasmid>
    </source>
</reference>
<organism evidence="1 2">
    <name type="scientific">Clostridium perfringens</name>
    <dbReference type="NCBI Taxonomy" id="1502"/>
    <lineage>
        <taxon>Bacteria</taxon>
        <taxon>Bacillati</taxon>
        <taxon>Bacillota</taxon>
        <taxon>Clostridia</taxon>
        <taxon>Eubacteriales</taxon>
        <taxon>Clostridiaceae</taxon>
        <taxon>Clostridium</taxon>
    </lineage>
</organism>
<sequence length="118" mass="14309">MYSEAERKSLEAFVTNLEWKVCNASLKSINGFNVYSFKFDFELNKYEEMIEFIYMLKGVLKCKDKVLYPTDIINFLLTKDKKFVFKYRYNRELKFKANIFCYKVYRGIKKDLKILNKL</sequence>
<evidence type="ECO:0000313" key="1">
    <source>
        <dbReference type="EMBL" id="AMN31208.1"/>
    </source>
</evidence>
<proteinExistence type="predicted"/>
<dbReference type="Proteomes" id="UP000070260">
    <property type="component" value="Plasmid pJFP838A"/>
</dbReference>
<evidence type="ECO:0000313" key="2">
    <source>
        <dbReference type="Proteomes" id="UP000070260"/>
    </source>
</evidence>
<dbReference type="PATRIC" id="fig|1502.177.peg.3501"/>
<dbReference type="RefSeq" id="WP_061429798.1">
    <property type="nucleotide sequence ID" value="NZ_CP013615.1"/>
</dbReference>
<dbReference type="EMBL" id="CP013615">
    <property type="protein sequence ID" value="AMN31208.1"/>
    <property type="molecule type" value="Genomic_DNA"/>
</dbReference>
<keyword evidence="1" id="KW-0614">Plasmid</keyword>
<geneLocation type="plasmid" evidence="1 2">
    <name>pJFP838A</name>
</geneLocation>
<accession>A0A140GRP9</accession>
<protein>
    <submittedName>
        <fullName evidence="1">Uncharacterized protein</fullName>
    </submittedName>
</protein>
<name>A0A140GRP9_CLOPF</name>